<gene>
    <name evidence="2" type="ORF">SAMN05421773_12070</name>
</gene>
<dbReference type="SUPFAM" id="SSF56219">
    <property type="entry name" value="DNase I-like"/>
    <property type="match status" value="1"/>
</dbReference>
<keyword evidence="3" id="KW-1185">Reference proteome</keyword>
<dbReference type="GO" id="GO:0004527">
    <property type="term" value="F:exonuclease activity"/>
    <property type="evidence" value="ECO:0007669"/>
    <property type="project" value="UniProtKB-KW"/>
</dbReference>
<name>A0A1I1TPP2_9ACTN</name>
<evidence type="ECO:0000313" key="3">
    <source>
        <dbReference type="Proteomes" id="UP000199207"/>
    </source>
</evidence>
<dbReference type="STRING" id="910347.SAMN05421773_12070"/>
<dbReference type="InterPro" id="IPR005135">
    <property type="entry name" value="Endo/exonuclease/phosphatase"/>
</dbReference>
<dbReference type="InterPro" id="IPR036691">
    <property type="entry name" value="Endo/exonu/phosph_ase_sf"/>
</dbReference>
<keyword evidence="2" id="KW-0255">Endonuclease</keyword>
<keyword evidence="2" id="KW-0540">Nuclease</keyword>
<proteinExistence type="predicted"/>
<dbReference type="EMBL" id="FOLM01000020">
    <property type="protein sequence ID" value="SFD60345.1"/>
    <property type="molecule type" value="Genomic_DNA"/>
</dbReference>
<dbReference type="RefSeq" id="WP_093841248.1">
    <property type="nucleotide sequence ID" value="NZ_FOLM01000020.1"/>
</dbReference>
<dbReference type="Gene3D" id="3.60.10.10">
    <property type="entry name" value="Endonuclease/exonuclease/phosphatase"/>
    <property type="match status" value="1"/>
</dbReference>
<evidence type="ECO:0000313" key="2">
    <source>
        <dbReference type="EMBL" id="SFD60345.1"/>
    </source>
</evidence>
<dbReference type="AlphaFoldDB" id="A0A1I1TPP2"/>
<dbReference type="Proteomes" id="UP000199207">
    <property type="component" value="Unassembled WGS sequence"/>
</dbReference>
<accession>A0A1I1TPP2</accession>
<keyword evidence="2" id="KW-0378">Hydrolase</keyword>
<evidence type="ECO:0000259" key="1">
    <source>
        <dbReference type="Pfam" id="PF03372"/>
    </source>
</evidence>
<dbReference type="GO" id="GO:0004519">
    <property type="term" value="F:endonuclease activity"/>
    <property type="evidence" value="ECO:0007669"/>
    <property type="project" value="UniProtKB-KW"/>
</dbReference>
<keyword evidence="2" id="KW-0269">Exonuclease</keyword>
<feature type="domain" description="Endonuclease/exonuclease/phosphatase" evidence="1">
    <location>
        <begin position="9"/>
        <end position="278"/>
    </location>
</feature>
<organism evidence="2 3">
    <name type="scientific">Streptomyces aidingensis</name>
    <dbReference type="NCBI Taxonomy" id="910347"/>
    <lineage>
        <taxon>Bacteria</taxon>
        <taxon>Bacillati</taxon>
        <taxon>Actinomycetota</taxon>
        <taxon>Actinomycetes</taxon>
        <taxon>Kitasatosporales</taxon>
        <taxon>Streptomycetaceae</taxon>
        <taxon>Streptomyces</taxon>
    </lineage>
</organism>
<dbReference type="OrthoDB" id="4133089at2"/>
<protein>
    <submittedName>
        <fullName evidence="2">Metal-dependent hydrolase, endonuclease/exonuclease/phosphatase family</fullName>
    </submittedName>
</protein>
<dbReference type="Pfam" id="PF03372">
    <property type="entry name" value="Exo_endo_phos"/>
    <property type="match status" value="1"/>
</dbReference>
<sequence length="291" mass="32195">MSTTVVRAASWNLYVGGIDGGDETRRKQQISVLADEITQTYGEPDIVTLTEMTHWDAGGWWRLQELAEALRMAWLTPVTSRVSSDVGTSPNHLAILYRPERVNVLRYQAPVGNGAFHHGLARAHLAIDGVEFAVLATHLAWTDGDTRLREARWMTDNAGPFPGQPRNALLMGDLNVLAEQDPEPDWNLIPRNTWSRYRQIHADGSWGPADRRALRVLLNSGWIDPQTVVRQARKPTVGHYPTDSAQPSRIDHALVTGEVRPKVYATHASELADSASDHRPIVLTAEIGAAA</sequence>
<reference evidence="2 3" key="1">
    <citation type="submission" date="2016-10" db="EMBL/GenBank/DDBJ databases">
        <authorList>
            <person name="de Groot N.N."/>
        </authorList>
    </citation>
    <scope>NUCLEOTIDE SEQUENCE [LARGE SCALE GENOMIC DNA]</scope>
    <source>
        <strain evidence="2 3">CGMCC 4.5739</strain>
    </source>
</reference>